<dbReference type="InterPro" id="IPR008942">
    <property type="entry name" value="ENTH_VHS"/>
</dbReference>
<evidence type="ECO:0000313" key="13">
    <source>
        <dbReference type="Proteomes" id="UP001206595"/>
    </source>
</evidence>
<comment type="subcellular location">
    <subcellularLocation>
        <location evidence="1">Endosome membrane</location>
        <topology evidence="1">Peripheral membrane protein</topology>
        <orientation evidence="1">Cytoplasmic side</orientation>
    </subcellularLocation>
</comment>
<dbReference type="RefSeq" id="XP_051449363.1">
    <property type="nucleotide sequence ID" value="XM_051585372.1"/>
</dbReference>
<dbReference type="Gene3D" id="1.20.5.1940">
    <property type="match status" value="1"/>
</dbReference>
<keyword evidence="4" id="KW-0479">Metal-binding</keyword>
<keyword evidence="5" id="KW-0967">Endosome</keyword>
<dbReference type="PROSITE" id="PS50178">
    <property type="entry name" value="ZF_FYVE"/>
    <property type="match status" value="1"/>
</dbReference>
<evidence type="ECO:0000259" key="11">
    <source>
        <dbReference type="PROSITE" id="PS50179"/>
    </source>
</evidence>
<evidence type="ECO:0000256" key="6">
    <source>
        <dbReference type="ARBA" id="ARBA00022771"/>
    </source>
</evidence>
<evidence type="ECO:0000256" key="9">
    <source>
        <dbReference type="SAM" id="MobiDB-lite"/>
    </source>
</evidence>
<dbReference type="GO" id="GO:0008270">
    <property type="term" value="F:zinc ion binding"/>
    <property type="evidence" value="ECO:0007669"/>
    <property type="project" value="UniProtKB-KW"/>
</dbReference>
<dbReference type="PANTHER" id="PTHR46275:SF1">
    <property type="entry name" value="HEPATOCYTE GROWTH FACTOR-REGULATED TYROSINE KINASE SUBSTRATE"/>
    <property type="match status" value="1"/>
</dbReference>
<dbReference type="InterPro" id="IPR003903">
    <property type="entry name" value="UIM_dom"/>
</dbReference>
<dbReference type="GO" id="GO:0007034">
    <property type="term" value="P:vacuolar transport"/>
    <property type="evidence" value="ECO:0007669"/>
    <property type="project" value="UniProtKB-ARBA"/>
</dbReference>
<dbReference type="InterPro" id="IPR017073">
    <property type="entry name" value="HGS/VPS27"/>
</dbReference>
<dbReference type="InterPro" id="IPR000306">
    <property type="entry name" value="Znf_FYVE"/>
</dbReference>
<dbReference type="InterPro" id="IPR011011">
    <property type="entry name" value="Znf_FYVE_PHD"/>
</dbReference>
<dbReference type="Gene3D" id="1.25.40.90">
    <property type="match status" value="1"/>
</dbReference>
<gene>
    <name evidence="12" type="ORF">K450DRAFT_219457</name>
</gene>
<evidence type="ECO:0000256" key="8">
    <source>
        <dbReference type="PROSITE-ProRule" id="PRU00091"/>
    </source>
</evidence>
<dbReference type="PROSITE" id="PS50330">
    <property type="entry name" value="UIM"/>
    <property type="match status" value="1"/>
</dbReference>
<evidence type="ECO:0000259" key="10">
    <source>
        <dbReference type="PROSITE" id="PS50178"/>
    </source>
</evidence>
<evidence type="ECO:0000256" key="4">
    <source>
        <dbReference type="ARBA" id="ARBA00022723"/>
    </source>
</evidence>
<dbReference type="InterPro" id="IPR002014">
    <property type="entry name" value="VHS_dom"/>
</dbReference>
<reference evidence="12" key="1">
    <citation type="submission" date="2021-06" db="EMBL/GenBank/DDBJ databases">
        <authorList>
            <consortium name="DOE Joint Genome Institute"/>
            <person name="Mondo S.J."/>
            <person name="Amses K.R."/>
            <person name="Simmons D.R."/>
            <person name="Longcore J.E."/>
            <person name="Seto K."/>
            <person name="Alves G.H."/>
            <person name="Bonds A.E."/>
            <person name="Quandt C.A."/>
            <person name="Davis W.J."/>
            <person name="Chang Y."/>
            <person name="Letcher P.M."/>
            <person name="Powell M.J."/>
            <person name="Kuo A."/>
            <person name="Labutti K."/>
            <person name="Pangilinan J."/>
            <person name="Andreopoulos W."/>
            <person name="Tritt A."/>
            <person name="Riley R."/>
            <person name="Hundley H."/>
            <person name="Johnson J."/>
            <person name="Lipzen A."/>
            <person name="Barry K."/>
            <person name="Berbee M.L."/>
            <person name="Buchler N.E."/>
            <person name="Grigoriev I.V."/>
            <person name="Spatafora J.W."/>
            <person name="Stajich J.E."/>
            <person name="James T.Y."/>
        </authorList>
    </citation>
    <scope>NUCLEOTIDE SEQUENCE</scope>
    <source>
        <strain evidence="12">AG</strain>
    </source>
</reference>
<comment type="caution">
    <text evidence="12">The sequence shown here is derived from an EMBL/GenBank/DDBJ whole genome shotgun (WGS) entry which is preliminary data.</text>
</comment>
<reference evidence="12" key="2">
    <citation type="journal article" date="2022" name="Proc. Natl. Acad. Sci. U.S.A.">
        <title>Diploid-dominant life cycles characterize the early evolution of Fungi.</title>
        <authorList>
            <person name="Amses K.R."/>
            <person name="Simmons D.R."/>
            <person name="Longcore J.E."/>
            <person name="Mondo S.J."/>
            <person name="Seto K."/>
            <person name="Jeronimo G.H."/>
            <person name="Bonds A.E."/>
            <person name="Quandt C.A."/>
            <person name="Davis W.J."/>
            <person name="Chang Y."/>
            <person name="Federici B.A."/>
            <person name="Kuo A."/>
            <person name="LaButti K."/>
            <person name="Pangilinan J."/>
            <person name="Andreopoulos W."/>
            <person name="Tritt A."/>
            <person name="Riley R."/>
            <person name="Hundley H."/>
            <person name="Johnson J."/>
            <person name="Lipzen A."/>
            <person name="Barry K."/>
            <person name="Lang B.F."/>
            <person name="Cuomo C.A."/>
            <person name="Buchler N.E."/>
            <person name="Grigoriev I.V."/>
            <person name="Spatafora J.W."/>
            <person name="Stajich J.E."/>
            <person name="James T.Y."/>
        </authorList>
    </citation>
    <scope>NUCLEOTIDE SEQUENCE</scope>
    <source>
        <strain evidence="12">AG</strain>
    </source>
</reference>
<comment type="similarity">
    <text evidence="2">Belongs to the VPS27 family.</text>
</comment>
<dbReference type="PROSITE" id="PS50179">
    <property type="entry name" value="VHS"/>
    <property type="match status" value="1"/>
</dbReference>
<keyword evidence="6 8" id="KW-0863">Zinc-finger</keyword>
<dbReference type="InterPro" id="IPR017455">
    <property type="entry name" value="Znf_FYVE-rel"/>
</dbReference>
<dbReference type="GeneID" id="75910720"/>
<feature type="domain" description="FYVE-type" evidence="10">
    <location>
        <begin position="167"/>
        <end position="227"/>
    </location>
</feature>
<accession>A0AAD5EJC4</accession>
<dbReference type="GO" id="GO:0005769">
    <property type="term" value="C:early endosome"/>
    <property type="evidence" value="ECO:0007669"/>
    <property type="project" value="TreeGrafter"/>
</dbReference>
<dbReference type="PANTHER" id="PTHR46275">
    <property type="entry name" value="HEPATOCYTE GROWTH FACTOR-REGULATED TYROSINE KINASE SUBSTRATE"/>
    <property type="match status" value="1"/>
</dbReference>
<dbReference type="GO" id="GO:0031623">
    <property type="term" value="P:receptor internalization"/>
    <property type="evidence" value="ECO:0007669"/>
    <property type="project" value="TreeGrafter"/>
</dbReference>
<feature type="region of interest" description="Disordered" evidence="9">
    <location>
        <begin position="232"/>
        <end position="256"/>
    </location>
</feature>
<evidence type="ECO:0000256" key="1">
    <source>
        <dbReference type="ARBA" id="ARBA00004125"/>
    </source>
</evidence>
<dbReference type="Proteomes" id="UP001206595">
    <property type="component" value="Unassembled WGS sequence"/>
</dbReference>
<organism evidence="12 13">
    <name type="scientific">Umbelopsis ramanniana AG</name>
    <dbReference type="NCBI Taxonomy" id="1314678"/>
    <lineage>
        <taxon>Eukaryota</taxon>
        <taxon>Fungi</taxon>
        <taxon>Fungi incertae sedis</taxon>
        <taxon>Mucoromycota</taxon>
        <taxon>Mucoromycotina</taxon>
        <taxon>Umbelopsidomycetes</taxon>
        <taxon>Umbelopsidales</taxon>
        <taxon>Umbelopsidaceae</taxon>
        <taxon>Umbelopsis</taxon>
    </lineage>
</organism>
<keyword evidence="13" id="KW-1185">Reference proteome</keyword>
<dbReference type="Pfam" id="PF01363">
    <property type="entry name" value="FYVE"/>
    <property type="match status" value="1"/>
</dbReference>
<dbReference type="InterPro" id="IPR013083">
    <property type="entry name" value="Znf_RING/FYVE/PHD"/>
</dbReference>
<protein>
    <recommendedName>
        <fullName evidence="3">Vacuolar protein sorting-associated protein 27</fullName>
    </recommendedName>
</protein>
<dbReference type="GO" id="GO:0043130">
    <property type="term" value="F:ubiquitin binding"/>
    <property type="evidence" value="ECO:0007669"/>
    <property type="project" value="InterPro"/>
</dbReference>
<evidence type="ECO:0000256" key="2">
    <source>
        <dbReference type="ARBA" id="ARBA00008597"/>
    </source>
</evidence>
<evidence type="ECO:0000313" key="12">
    <source>
        <dbReference type="EMBL" id="KAI8584359.1"/>
    </source>
</evidence>
<dbReference type="SMART" id="SM00288">
    <property type="entry name" value="VHS"/>
    <property type="match status" value="1"/>
</dbReference>
<name>A0AAD5EJC4_UMBRA</name>
<evidence type="ECO:0000256" key="3">
    <source>
        <dbReference type="ARBA" id="ARBA00017753"/>
    </source>
</evidence>
<dbReference type="GO" id="GO:0010008">
    <property type="term" value="C:endosome membrane"/>
    <property type="evidence" value="ECO:0007669"/>
    <property type="project" value="UniProtKB-SubCell"/>
</dbReference>
<dbReference type="GO" id="GO:0035091">
    <property type="term" value="F:phosphatidylinositol binding"/>
    <property type="evidence" value="ECO:0007669"/>
    <property type="project" value="InterPro"/>
</dbReference>
<evidence type="ECO:0000256" key="7">
    <source>
        <dbReference type="ARBA" id="ARBA00022833"/>
    </source>
</evidence>
<proteinExistence type="inferred from homology"/>
<dbReference type="SUPFAM" id="SSF57903">
    <property type="entry name" value="FYVE/PHD zinc finger"/>
    <property type="match status" value="1"/>
</dbReference>
<dbReference type="GO" id="GO:0032456">
    <property type="term" value="P:endocytic recycling"/>
    <property type="evidence" value="ECO:0007669"/>
    <property type="project" value="TreeGrafter"/>
</dbReference>
<dbReference type="SUPFAM" id="SSF48464">
    <property type="entry name" value="ENTH/VHS domain"/>
    <property type="match status" value="1"/>
</dbReference>
<dbReference type="AlphaFoldDB" id="A0AAD5EJC4"/>
<dbReference type="EMBL" id="MU620893">
    <property type="protein sequence ID" value="KAI8584359.1"/>
    <property type="molecule type" value="Genomic_DNA"/>
</dbReference>
<dbReference type="SMART" id="SM00064">
    <property type="entry name" value="FYVE"/>
    <property type="match status" value="1"/>
</dbReference>
<dbReference type="Pfam" id="PF00790">
    <property type="entry name" value="VHS"/>
    <property type="match status" value="1"/>
</dbReference>
<feature type="domain" description="VHS" evidence="11">
    <location>
        <begin position="19"/>
        <end position="148"/>
    </location>
</feature>
<keyword evidence="7" id="KW-0862">Zinc</keyword>
<sequence length="498" mass="55912">MTSFWSNNPFEELITNATSELRPSNDIDLPATIDIADHIRSKKVSPKDAVKSFRKRLTHSNPNVVLLALQLCEFCVQNAGKPFVSEVSTNDFLKNIQRIAVDKTSDHATRTKAKELIQIWAIAARNDQKLQNFTSVYEEMKSSGVEFPSPPPNITSLYFESSGAPDWTESTVCERCRTPFSLTNRKHHCRQCGGTFCQLCSSRKLRLPHLGINEPVRVCDGCYSLYLEKKSQTGSPRIPNGSGVSVDQPEIGASSADDLDEDLQRALRLSMAEADKNDNLGKQNESIDTQQTIENRSVYQYPQVNNSGTVSNDNQYVQNVRRETVEEDQKHIIEQVEHICCEMNERMASGLVGKDATEAEFQAKMNKMQSKLQQDCESVTRTHYSAVLLHDQIQWIVKTYDSLLEARIRAFHNKDMENGYTSPHVNAYSIDEDLYADASAPDFSMATQTISDAQARVNTDTNHMNNNLQIVQPSLSVAQTNVKTPPNPPDMPLIDLSD</sequence>
<evidence type="ECO:0000256" key="5">
    <source>
        <dbReference type="ARBA" id="ARBA00022753"/>
    </source>
</evidence>
<dbReference type="Gene3D" id="3.30.40.10">
    <property type="entry name" value="Zinc/RING finger domain, C3HC4 (zinc finger)"/>
    <property type="match status" value="1"/>
</dbReference>